<dbReference type="PANTHER" id="PTHR21206:SF0">
    <property type="entry name" value="DNA REPLICATION COMPLEX GINS PROTEIN SLD5"/>
    <property type="match status" value="1"/>
</dbReference>
<protein>
    <submittedName>
        <fullName evidence="1">GINS complex subunit</fullName>
    </submittedName>
</protein>
<dbReference type="InterPro" id="IPR038749">
    <property type="entry name" value="Sld5_GINS_A"/>
</dbReference>
<comment type="caution">
    <text evidence="1">The sequence shown here is derived from an EMBL/GenBank/DDBJ whole genome shotgun (WGS) entry which is preliminary data.</text>
</comment>
<evidence type="ECO:0000313" key="2">
    <source>
        <dbReference type="Proteomes" id="UP001521184"/>
    </source>
</evidence>
<evidence type="ECO:0000313" key="1">
    <source>
        <dbReference type="EMBL" id="KAL1646354.1"/>
    </source>
</evidence>
<reference evidence="1 2" key="1">
    <citation type="journal article" date="2023" name="Plant Dis.">
        <title>First Report of Diplodia intermedia Causing Canker and Dieback Diseases on Apple Trees in Canada.</title>
        <authorList>
            <person name="Ellouze W."/>
            <person name="Ilyukhin E."/>
            <person name="Sulman M."/>
            <person name="Ali S."/>
        </authorList>
    </citation>
    <scope>NUCLEOTIDE SEQUENCE [LARGE SCALE GENOMIC DNA]</scope>
    <source>
        <strain evidence="1 2">M45-28</strain>
    </source>
</reference>
<gene>
    <name evidence="1" type="primary">SLD5</name>
    <name evidence="1" type="ORF">SLS58_003313</name>
</gene>
<accession>A0ABR3TXJ7</accession>
<sequence>MDIDDILAEVSRDSPAQQHDQAARDLQDLTRLWVAERVAPEILPYPDALMERVLDRVRRQIEVVEEQTGNMDPKTNFRLILYQTELERFKFLVRSFLRARIAKSASIWNSTRHCFRDITLHLFFRPFHLNYNVWTTRLAA</sequence>
<name>A0ABR3TXJ7_9PEZI</name>
<dbReference type="Gene3D" id="1.20.58.1030">
    <property type="match status" value="1"/>
</dbReference>
<dbReference type="InterPro" id="IPR008591">
    <property type="entry name" value="GINS_Sld5"/>
</dbReference>
<dbReference type="SUPFAM" id="SSF158573">
    <property type="entry name" value="GINS helical bundle-like"/>
    <property type="match status" value="1"/>
</dbReference>
<organism evidence="1 2">
    <name type="scientific">Diplodia intermedia</name>
    <dbReference type="NCBI Taxonomy" id="856260"/>
    <lineage>
        <taxon>Eukaryota</taxon>
        <taxon>Fungi</taxon>
        <taxon>Dikarya</taxon>
        <taxon>Ascomycota</taxon>
        <taxon>Pezizomycotina</taxon>
        <taxon>Dothideomycetes</taxon>
        <taxon>Dothideomycetes incertae sedis</taxon>
        <taxon>Botryosphaeriales</taxon>
        <taxon>Botryosphaeriaceae</taxon>
        <taxon>Diplodia</taxon>
    </lineage>
</organism>
<dbReference type="Proteomes" id="UP001521184">
    <property type="component" value="Unassembled WGS sequence"/>
</dbReference>
<keyword evidence="2" id="KW-1185">Reference proteome</keyword>
<dbReference type="InterPro" id="IPR036224">
    <property type="entry name" value="GINS_bundle-like_dom_sf"/>
</dbReference>
<dbReference type="PANTHER" id="PTHR21206">
    <property type="entry name" value="SLD5 PROTEIN"/>
    <property type="match status" value="1"/>
</dbReference>
<dbReference type="EMBL" id="JAKEKT020000016">
    <property type="protein sequence ID" value="KAL1646354.1"/>
    <property type="molecule type" value="Genomic_DNA"/>
</dbReference>
<proteinExistence type="predicted"/>
<dbReference type="CDD" id="cd11711">
    <property type="entry name" value="GINS_A_Sld5"/>
    <property type="match status" value="1"/>
</dbReference>